<dbReference type="Gene3D" id="3.30.565.10">
    <property type="entry name" value="Histidine kinase-like ATPase, C-terminal domain"/>
    <property type="match status" value="1"/>
</dbReference>
<proteinExistence type="predicted"/>
<protein>
    <recommendedName>
        <fullName evidence="2">histidine kinase</fullName>
        <ecNumber evidence="2">2.7.13.3</ecNumber>
    </recommendedName>
</protein>
<comment type="catalytic activity">
    <reaction evidence="1">
        <text>ATP + protein L-histidine = ADP + protein N-phospho-L-histidine.</text>
        <dbReference type="EC" id="2.7.13.3"/>
    </reaction>
</comment>
<evidence type="ECO:0000256" key="3">
    <source>
        <dbReference type="ARBA" id="ARBA00022679"/>
    </source>
</evidence>
<gene>
    <name evidence="7" type="ORF">RIF25_04440</name>
</gene>
<sequence length="50" mass="5329">MILCTMQDNGLDLYLCREIVQAHGGEIGVVSALGQGATVWLTLPINQATN</sequence>
<keyword evidence="4" id="KW-0418">Kinase</keyword>
<evidence type="ECO:0000256" key="4">
    <source>
        <dbReference type="ARBA" id="ARBA00022777"/>
    </source>
</evidence>
<dbReference type="InterPro" id="IPR036890">
    <property type="entry name" value="HATPase_C_sf"/>
</dbReference>
<dbReference type="GO" id="GO:0000160">
    <property type="term" value="P:phosphorelay signal transduction system"/>
    <property type="evidence" value="ECO:0007669"/>
    <property type="project" value="UniProtKB-KW"/>
</dbReference>
<evidence type="ECO:0000256" key="2">
    <source>
        <dbReference type="ARBA" id="ARBA00012438"/>
    </source>
</evidence>
<name>A0AAE4JYS3_9CYAN</name>
<feature type="domain" description="Histidine kinase/HSP90-like ATPase" evidence="6">
    <location>
        <begin position="7"/>
        <end position="46"/>
    </location>
</feature>
<dbReference type="PANTHER" id="PTHR43711:SF31">
    <property type="entry name" value="HISTIDINE KINASE"/>
    <property type="match status" value="1"/>
</dbReference>
<keyword evidence="7" id="KW-0067">ATP-binding</keyword>
<dbReference type="RefSeq" id="WP_322877337.1">
    <property type="nucleotide sequence ID" value="NZ_JAVMIP010000002.1"/>
</dbReference>
<dbReference type="PRINTS" id="PR00344">
    <property type="entry name" value="BCTRLSENSOR"/>
</dbReference>
<keyword evidence="3" id="KW-0808">Transferase</keyword>
<evidence type="ECO:0000259" key="6">
    <source>
        <dbReference type="Pfam" id="PF02518"/>
    </source>
</evidence>
<evidence type="ECO:0000313" key="7">
    <source>
        <dbReference type="EMBL" id="MDS3860052.1"/>
    </source>
</evidence>
<comment type="caution">
    <text evidence="7">The sequence shown here is derived from an EMBL/GenBank/DDBJ whole genome shotgun (WGS) entry which is preliminary data.</text>
</comment>
<dbReference type="PANTHER" id="PTHR43711">
    <property type="entry name" value="TWO-COMPONENT HISTIDINE KINASE"/>
    <property type="match status" value="1"/>
</dbReference>
<dbReference type="InterPro" id="IPR004358">
    <property type="entry name" value="Sig_transdc_His_kin-like_C"/>
</dbReference>
<dbReference type="Proteomes" id="UP001268256">
    <property type="component" value="Unassembled WGS sequence"/>
</dbReference>
<dbReference type="Pfam" id="PF02518">
    <property type="entry name" value="HATPase_c"/>
    <property type="match status" value="1"/>
</dbReference>
<dbReference type="InterPro" id="IPR003594">
    <property type="entry name" value="HATPase_dom"/>
</dbReference>
<dbReference type="InterPro" id="IPR050736">
    <property type="entry name" value="Sensor_HK_Regulatory"/>
</dbReference>
<accession>A0AAE4JYS3</accession>
<evidence type="ECO:0000256" key="5">
    <source>
        <dbReference type="ARBA" id="ARBA00023012"/>
    </source>
</evidence>
<dbReference type="AlphaFoldDB" id="A0AAE4JYS3"/>
<evidence type="ECO:0000256" key="1">
    <source>
        <dbReference type="ARBA" id="ARBA00000085"/>
    </source>
</evidence>
<evidence type="ECO:0000313" key="8">
    <source>
        <dbReference type="Proteomes" id="UP001268256"/>
    </source>
</evidence>
<dbReference type="GO" id="GO:0005524">
    <property type="term" value="F:ATP binding"/>
    <property type="evidence" value="ECO:0007669"/>
    <property type="project" value="UniProtKB-KW"/>
</dbReference>
<dbReference type="SUPFAM" id="SSF55874">
    <property type="entry name" value="ATPase domain of HSP90 chaperone/DNA topoisomerase II/histidine kinase"/>
    <property type="match status" value="1"/>
</dbReference>
<keyword evidence="8" id="KW-1185">Reference proteome</keyword>
<keyword evidence="7" id="KW-0547">Nucleotide-binding</keyword>
<organism evidence="7 8">
    <name type="scientific">Pseudocalidococcus azoricus BACA0444</name>
    <dbReference type="NCBI Taxonomy" id="2918990"/>
    <lineage>
        <taxon>Bacteria</taxon>
        <taxon>Bacillati</taxon>
        <taxon>Cyanobacteriota</taxon>
        <taxon>Cyanophyceae</taxon>
        <taxon>Acaryochloridales</taxon>
        <taxon>Thermosynechococcaceae</taxon>
        <taxon>Pseudocalidococcus</taxon>
        <taxon>Pseudocalidococcus azoricus</taxon>
    </lineage>
</organism>
<dbReference type="EMBL" id="JAVMIP010000002">
    <property type="protein sequence ID" value="MDS3860052.1"/>
    <property type="molecule type" value="Genomic_DNA"/>
</dbReference>
<keyword evidence="5" id="KW-0902">Two-component regulatory system</keyword>
<dbReference type="GO" id="GO:0004673">
    <property type="term" value="F:protein histidine kinase activity"/>
    <property type="evidence" value="ECO:0007669"/>
    <property type="project" value="UniProtKB-EC"/>
</dbReference>
<reference evidence="8" key="1">
    <citation type="submission" date="2023-07" db="EMBL/GenBank/DDBJ databases">
        <authorList>
            <person name="Luz R."/>
            <person name="Cordeiro R."/>
            <person name="Fonseca A."/>
            <person name="Goncalves V."/>
        </authorList>
    </citation>
    <scope>NUCLEOTIDE SEQUENCE [LARGE SCALE GENOMIC DNA]</scope>
    <source>
        <strain evidence="8">BACA0444</strain>
    </source>
</reference>
<dbReference type="EC" id="2.7.13.3" evidence="2"/>